<evidence type="ECO:0000313" key="1">
    <source>
        <dbReference type="EMBL" id="NWI48104.1"/>
    </source>
</evidence>
<accession>A0A851BV17</accession>
<proteinExistence type="predicted"/>
<dbReference type="OrthoDB" id="9950230at2759"/>
<gene>
    <name evidence="1" type="primary">Erv31_3</name>
    <name evidence="1" type="ORF">PICGYM_R15232</name>
</gene>
<sequence>SDKHQLYECLGENINPYQALPEVSKYWTNISNTNNDFWEAPKGLFWICGKTVYVKLPGKWAGSCTIGAIKPSFFLLPKKARPNLGVPL</sequence>
<reference evidence="1" key="1">
    <citation type="submission" date="2019-10" db="EMBL/GenBank/DDBJ databases">
        <title>Bird 10,000 Genomes (B10K) Project - Family phase.</title>
        <authorList>
            <person name="Zhang G."/>
        </authorList>
    </citation>
    <scope>NUCLEOTIDE SEQUENCE</scope>
    <source>
        <strain evidence="1">B10K-DU-012-30</strain>
        <tissue evidence="1">Muscle</tissue>
    </source>
</reference>
<feature type="non-terminal residue" evidence="1">
    <location>
        <position position="88"/>
    </location>
</feature>
<dbReference type="AlphaFoldDB" id="A0A851BV17"/>
<organism evidence="1 2">
    <name type="scientific">Picathartes gymnocephalus</name>
    <name type="common">White-necked rockfowl</name>
    <dbReference type="NCBI Taxonomy" id="175131"/>
    <lineage>
        <taxon>Eukaryota</taxon>
        <taxon>Metazoa</taxon>
        <taxon>Chordata</taxon>
        <taxon>Craniata</taxon>
        <taxon>Vertebrata</taxon>
        <taxon>Euteleostomi</taxon>
        <taxon>Archelosauria</taxon>
        <taxon>Archosauria</taxon>
        <taxon>Dinosauria</taxon>
        <taxon>Saurischia</taxon>
        <taxon>Theropoda</taxon>
        <taxon>Coelurosauria</taxon>
        <taxon>Aves</taxon>
        <taxon>Neognathae</taxon>
        <taxon>Neoaves</taxon>
        <taxon>Telluraves</taxon>
        <taxon>Australaves</taxon>
        <taxon>Passeriformes</taxon>
        <taxon>Picathartidae</taxon>
        <taxon>Picathartes</taxon>
    </lineage>
</organism>
<protein>
    <submittedName>
        <fullName evidence="1">ENR1 protein</fullName>
    </submittedName>
</protein>
<keyword evidence="2" id="KW-1185">Reference proteome</keyword>
<comment type="caution">
    <text evidence="1">The sequence shown here is derived from an EMBL/GenBank/DDBJ whole genome shotgun (WGS) entry which is preliminary data.</text>
</comment>
<name>A0A851BV17_PICGY</name>
<evidence type="ECO:0000313" key="2">
    <source>
        <dbReference type="Proteomes" id="UP000631391"/>
    </source>
</evidence>
<dbReference type="Proteomes" id="UP000631391">
    <property type="component" value="Unassembled WGS sequence"/>
</dbReference>
<dbReference type="EMBL" id="WEKY01061534">
    <property type="protein sequence ID" value="NWI48104.1"/>
    <property type="molecule type" value="Genomic_DNA"/>
</dbReference>
<feature type="non-terminal residue" evidence="1">
    <location>
        <position position="1"/>
    </location>
</feature>